<dbReference type="InterPro" id="IPR032710">
    <property type="entry name" value="NTF2-like_dom_sf"/>
</dbReference>
<comment type="caution">
    <text evidence="2">The sequence shown here is derived from an EMBL/GenBank/DDBJ whole genome shotgun (WGS) entry which is preliminary data.</text>
</comment>
<accession>A0A9P7M9S3</accession>
<keyword evidence="3" id="KW-1185">Reference proteome</keyword>
<dbReference type="Pfam" id="PF13577">
    <property type="entry name" value="SnoaL_4"/>
    <property type="match status" value="1"/>
</dbReference>
<gene>
    <name evidence="2" type="ORF">E4U60_003516</name>
</gene>
<proteinExistence type="predicted"/>
<feature type="domain" description="SnoaL-like" evidence="1">
    <location>
        <begin position="11"/>
        <end position="143"/>
    </location>
</feature>
<evidence type="ECO:0000313" key="3">
    <source>
        <dbReference type="Proteomes" id="UP000706124"/>
    </source>
</evidence>
<protein>
    <recommendedName>
        <fullName evidence="1">SnoaL-like domain-containing protein</fullName>
    </recommendedName>
</protein>
<sequence length="162" mass="17650">MTLPLALPGLTRTEAVTDALHRVLAGFDHNDVDLFKSAFAEGEDVIMEIRDETNMPPFKGLSTIVNKAFGFVSKLDTTHMASNIRVFLETDDKASLVCLVSAQHAPAGRAKESAGPKYLVGAEYEISLVRESGAEGLWKIMKWIARVQWADGDAGVMKPSTE</sequence>
<dbReference type="Proteomes" id="UP000706124">
    <property type="component" value="Unassembled WGS sequence"/>
</dbReference>
<name>A0A9P7M9S3_9HYPO</name>
<dbReference type="Gene3D" id="3.10.450.50">
    <property type="match status" value="1"/>
</dbReference>
<dbReference type="SUPFAM" id="SSF54427">
    <property type="entry name" value="NTF2-like"/>
    <property type="match status" value="1"/>
</dbReference>
<dbReference type="InterPro" id="IPR037401">
    <property type="entry name" value="SnoaL-like"/>
</dbReference>
<dbReference type="OrthoDB" id="2148716at2759"/>
<organism evidence="2 3">
    <name type="scientific">Claviceps pazoutovae</name>
    <dbReference type="NCBI Taxonomy" id="1649127"/>
    <lineage>
        <taxon>Eukaryota</taxon>
        <taxon>Fungi</taxon>
        <taxon>Dikarya</taxon>
        <taxon>Ascomycota</taxon>
        <taxon>Pezizomycotina</taxon>
        <taxon>Sordariomycetes</taxon>
        <taxon>Hypocreomycetidae</taxon>
        <taxon>Hypocreales</taxon>
        <taxon>Clavicipitaceae</taxon>
        <taxon>Claviceps</taxon>
    </lineage>
</organism>
<dbReference type="EMBL" id="SRPO01000284">
    <property type="protein sequence ID" value="KAG5934864.1"/>
    <property type="molecule type" value="Genomic_DNA"/>
</dbReference>
<dbReference type="AlphaFoldDB" id="A0A9P7M9S3"/>
<evidence type="ECO:0000313" key="2">
    <source>
        <dbReference type="EMBL" id="KAG5934864.1"/>
    </source>
</evidence>
<reference evidence="2 3" key="1">
    <citation type="journal article" date="2020" name="bioRxiv">
        <title>Whole genome comparisons of ergot fungi reveals the divergence and evolution of species within the genus Claviceps are the result of varying mechanisms driving genome evolution and host range expansion.</title>
        <authorList>
            <person name="Wyka S.A."/>
            <person name="Mondo S.J."/>
            <person name="Liu M."/>
            <person name="Dettman J."/>
            <person name="Nalam V."/>
            <person name="Broders K.D."/>
        </authorList>
    </citation>
    <scope>NUCLEOTIDE SEQUENCE [LARGE SCALE GENOMIC DNA]</scope>
    <source>
        <strain evidence="2 3">CCC 1485</strain>
    </source>
</reference>
<evidence type="ECO:0000259" key="1">
    <source>
        <dbReference type="Pfam" id="PF13577"/>
    </source>
</evidence>